<dbReference type="EMBL" id="LT882677">
    <property type="protein sequence ID" value="SMY21913.1"/>
    <property type="molecule type" value="Genomic_DNA"/>
</dbReference>
<proteinExistence type="predicted"/>
<evidence type="ECO:0000313" key="1">
    <source>
        <dbReference type="EMBL" id="SMY21913.1"/>
    </source>
</evidence>
<reference evidence="1 2" key="1">
    <citation type="submission" date="2016-10" db="EMBL/GenBank/DDBJ databases">
        <authorList>
            <person name="Varghese N."/>
        </authorList>
    </citation>
    <scope>NUCLEOTIDE SEQUENCE [LARGE SCALE GENOMIC DNA]</scope>
</reference>
<name>A0A1Y6LBU6_ZYMTR</name>
<evidence type="ECO:0008006" key="3">
    <source>
        <dbReference type="Google" id="ProtNLM"/>
    </source>
</evidence>
<gene>
    <name evidence="1" type="ORF">ZT1A5_G3351</name>
</gene>
<protein>
    <recommendedName>
        <fullName evidence="3">F-box domain-containing protein</fullName>
    </recommendedName>
</protein>
<dbReference type="AlphaFoldDB" id="A0A1Y6LBU6"/>
<evidence type="ECO:0000313" key="2">
    <source>
        <dbReference type="Proteomes" id="UP000215453"/>
    </source>
</evidence>
<sequence>MTTLLLELPTELLLGITERLPFEAIKSLSIVNWQLHRTLSPDLFRCVRFTNRREDCDIISTVVEKYGRKVEKLAFELHFIPGQEDDDHDDLWPPGRTSERYPPARSITAQAQQLLDGSILPHVSRLRVAFFIGDFGHEVFGGKANPVYKRLEPSSETRAEEQLWPWRATLNQAFGALATRKGLRTLELHDLIPRDCSTFHTLKWWKLVSHLEEVEIHLWTGHNIDIGRQSSVRGGYSDFLDIVGLNFFVDGDSMTRVKLVADISGPIGGSGRVRRLNPFQYVSMPKLLHLELENCLIDKALCRFLGDHSQQLKVLRLKSCFAGRPLLHLPYYTWELFFYHFLIRRPVLEELTVTTDNATVTESEEAHSDDQGPAILVSGQESEDVKDIRRQLLDDPNRRLWVYAKLDPDSGVIVHDLAEIVTNNKMGQDQDKYDELMVLVRQNREGSGNGA</sequence>
<organism evidence="1 2">
    <name type="scientific">Zymoseptoria tritici ST99CH_1A5</name>
    <dbReference type="NCBI Taxonomy" id="1276529"/>
    <lineage>
        <taxon>Eukaryota</taxon>
        <taxon>Fungi</taxon>
        <taxon>Dikarya</taxon>
        <taxon>Ascomycota</taxon>
        <taxon>Pezizomycotina</taxon>
        <taxon>Dothideomycetes</taxon>
        <taxon>Dothideomycetidae</taxon>
        <taxon>Mycosphaerellales</taxon>
        <taxon>Mycosphaerellaceae</taxon>
        <taxon>Zymoseptoria</taxon>
    </lineage>
</organism>
<dbReference type="Proteomes" id="UP000215453">
    <property type="component" value="Chromosome 2"/>
</dbReference>
<accession>A0A1Y6LBU6</accession>